<feature type="region of interest" description="Disordered" evidence="1">
    <location>
        <begin position="234"/>
        <end position="286"/>
    </location>
</feature>
<feature type="compositionally biased region" description="Basic and acidic residues" evidence="1">
    <location>
        <begin position="66"/>
        <end position="85"/>
    </location>
</feature>
<feature type="compositionally biased region" description="Basic and acidic residues" evidence="1">
    <location>
        <begin position="150"/>
        <end position="168"/>
    </location>
</feature>
<feature type="region of interest" description="Disordered" evidence="1">
    <location>
        <begin position="1"/>
        <end position="133"/>
    </location>
</feature>
<accession>A0A6J4IY23</accession>
<feature type="compositionally biased region" description="Basic and acidic residues" evidence="1">
    <location>
        <begin position="272"/>
        <end position="282"/>
    </location>
</feature>
<feature type="compositionally biased region" description="Basic and acidic residues" evidence="1">
    <location>
        <begin position="316"/>
        <end position="334"/>
    </location>
</feature>
<dbReference type="EMBL" id="CADCTH010000333">
    <property type="protein sequence ID" value="CAA9263270.1"/>
    <property type="molecule type" value="Genomic_DNA"/>
</dbReference>
<sequence>EQRHRHPLHHRGPAGRARRPRRPARPHPPAPPGTRGRLGLRHPEPLPRRDGRAVAHDVRLACPGGADERVPAVPHRDRRPDDPLRPRAVVRGGRDAAAPAAHLPGLVRGVPGHDRAAHRPRGPRRASRGRVLGGRAVDARVRFLHAGGRPRLDDGPRRAHLRHADAPARLRGLRRPRQRRRRDDLPRAGAARPARAPRPARPAPVQLPVGRPERVRAPGALGLRRPRAHAVVPAGRRLQPDERLAPADRRRRARRLAGRSARLRRAVQQLRQRHEPGHRGADPHPGLAVLADEHRRHGRALPLRGGALGCRAAGQRRADRRAGLRRRLPDDQGVRRARQHEHRPLEPPPPRRALRGDGGAGRDRRRPAGVLRL</sequence>
<evidence type="ECO:0000313" key="2">
    <source>
        <dbReference type="EMBL" id="CAA9263270.1"/>
    </source>
</evidence>
<protein>
    <submittedName>
        <fullName evidence="2">Epoxide hydrolase</fullName>
        <ecNumber evidence="2">3.3.2.9</ecNumber>
    </submittedName>
</protein>
<feature type="compositionally biased region" description="Basic and acidic residues" evidence="1">
    <location>
        <begin position="238"/>
        <end position="248"/>
    </location>
</feature>
<dbReference type="GO" id="GO:0033961">
    <property type="term" value="F:cis-stilbene-oxide hydrolase activity"/>
    <property type="evidence" value="ECO:0007669"/>
    <property type="project" value="UniProtKB-EC"/>
</dbReference>
<dbReference type="EC" id="3.3.2.9" evidence="2"/>
<dbReference type="AlphaFoldDB" id="A0A6J4IY23"/>
<feature type="compositionally biased region" description="Basic residues" evidence="1">
    <location>
        <begin position="249"/>
        <end position="265"/>
    </location>
</feature>
<reference evidence="2" key="1">
    <citation type="submission" date="2020-02" db="EMBL/GenBank/DDBJ databases">
        <authorList>
            <person name="Meier V. D."/>
        </authorList>
    </citation>
    <scope>NUCLEOTIDE SEQUENCE</scope>
    <source>
        <strain evidence="2">AVDCRST_MAG54</strain>
    </source>
</reference>
<evidence type="ECO:0000256" key="1">
    <source>
        <dbReference type="SAM" id="MobiDB-lite"/>
    </source>
</evidence>
<keyword evidence="2" id="KW-0378">Hydrolase</keyword>
<feature type="compositionally biased region" description="Basic and acidic residues" evidence="1">
    <location>
        <begin position="41"/>
        <end position="59"/>
    </location>
</feature>
<feature type="compositionally biased region" description="Low complexity" evidence="1">
    <location>
        <begin position="86"/>
        <end position="101"/>
    </location>
</feature>
<feature type="compositionally biased region" description="Basic residues" evidence="1">
    <location>
        <begin position="1"/>
        <end position="25"/>
    </location>
</feature>
<gene>
    <name evidence="2" type="ORF">AVDCRST_MAG54-2594</name>
</gene>
<feature type="compositionally biased region" description="Basic residues" evidence="1">
    <location>
        <begin position="171"/>
        <end position="180"/>
    </location>
</feature>
<name>A0A6J4IY23_9PSEU</name>
<feature type="region of interest" description="Disordered" evidence="1">
    <location>
        <begin position="311"/>
        <end position="373"/>
    </location>
</feature>
<organism evidence="2">
    <name type="scientific">uncultured Actinomycetospora sp</name>
    <dbReference type="NCBI Taxonomy" id="1135996"/>
    <lineage>
        <taxon>Bacteria</taxon>
        <taxon>Bacillati</taxon>
        <taxon>Actinomycetota</taxon>
        <taxon>Actinomycetes</taxon>
        <taxon>Pseudonocardiales</taxon>
        <taxon>Pseudonocardiaceae</taxon>
        <taxon>Actinomycetospora</taxon>
        <taxon>environmental samples</taxon>
    </lineage>
</organism>
<feature type="non-terminal residue" evidence="2">
    <location>
        <position position="373"/>
    </location>
</feature>
<feature type="compositionally biased region" description="Basic residues" evidence="1">
    <location>
        <begin position="118"/>
        <end position="128"/>
    </location>
</feature>
<proteinExistence type="predicted"/>
<feature type="region of interest" description="Disordered" evidence="1">
    <location>
        <begin position="147"/>
        <end position="218"/>
    </location>
</feature>
<feature type="non-terminal residue" evidence="2">
    <location>
        <position position="1"/>
    </location>
</feature>